<dbReference type="Pfam" id="PF00001">
    <property type="entry name" value="7tm_1"/>
    <property type="match status" value="1"/>
</dbReference>
<dbReference type="PANTHER" id="PTHR24243">
    <property type="entry name" value="G-PROTEIN COUPLED RECEPTOR"/>
    <property type="match status" value="1"/>
</dbReference>
<dbReference type="Gene3D" id="1.20.1070.10">
    <property type="entry name" value="Rhodopsin 7-helix transmembrane proteins"/>
    <property type="match status" value="1"/>
</dbReference>
<dbReference type="EMBL" id="JBDJPC010000003">
    <property type="protein sequence ID" value="KAL1509283.1"/>
    <property type="molecule type" value="Genomic_DNA"/>
</dbReference>
<evidence type="ECO:0000313" key="11">
    <source>
        <dbReference type="EMBL" id="KAL1509283.1"/>
    </source>
</evidence>
<evidence type="ECO:0000256" key="3">
    <source>
        <dbReference type="ARBA" id="ARBA00022692"/>
    </source>
</evidence>
<evidence type="ECO:0000256" key="5">
    <source>
        <dbReference type="ARBA" id="ARBA00023040"/>
    </source>
</evidence>
<evidence type="ECO:0000256" key="7">
    <source>
        <dbReference type="ARBA" id="ARBA00023170"/>
    </source>
</evidence>
<organism evidence="11 12">
    <name type="scientific">Hypothenemus hampei</name>
    <name type="common">Coffee berry borer</name>
    <dbReference type="NCBI Taxonomy" id="57062"/>
    <lineage>
        <taxon>Eukaryota</taxon>
        <taxon>Metazoa</taxon>
        <taxon>Ecdysozoa</taxon>
        <taxon>Arthropoda</taxon>
        <taxon>Hexapoda</taxon>
        <taxon>Insecta</taxon>
        <taxon>Pterygota</taxon>
        <taxon>Neoptera</taxon>
        <taxon>Endopterygota</taxon>
        <taxon>Coleoptera</taxon>
        <taxon>Polyphaga</taxon>
        <taxon>Cucujiformia</taxon>
        <taxon>Curculionidae</taxon>
        <taxon>Scolytinae</taxon>
        <taxon>Hypothenemus</taxon>
    </lineage>
</organism>
<comment type="caution">
    <text evidence="11">The sequence shown here is derived from an EMBL/GenBank/DDBJ whole genome shotgun (WGS) entry which is preliminary data.</text>
</comment>
<evidence type="ECO:0000256" key="2">
    <source>
        <dbReference type="ARBA" id="ARBA00010663"/>
    </source>
</evidence>
<dbReference type="PANTHER" id="PTHR24243:SF107">
    <property type="entry name" value="NEUROPEPTIDES CAPA RECEPTOR"/>
    <property type="match status" value="1"/>
</dbReference>
<comment type="similarity">
    <text evidence="2">Belongs to the G-protein coupled receptor 1 family.</text>
</comment>
<dbReference type="InterPro" id="IPR017452">
    <property type="entry name" value="GPCR_Rhodpsn_7TM"/>
</dbReference>
<evidence type="ECO:0000259" key="10">
    <source>
        <dbReference type="PROSITE" id="PS50262"/>
    </source>
</evidence>
<name>A0ABD1F1Z9_HYPHA</name>
<protein>
    <recommendedName>
        <fullName evidence="10">G-protein coupled receptors family 1 profile domain-containing protein</fullName>
    </recommendedName>
</protein>
<keyword evidence="4 9" id="KW-1133">Transmembrane helix</keyword>
<keyword evidence="8" id="KW-0807">Transducer</keyword>
<feature type="domain" description="G-protein coupled receptors family 1 profile" evidence="10">
    <location>
        <begin position="59"/>
        <end position="118"/>
    </location>
</feature>
<evidence type="ECO:0000256" key="4">
    <source>
        <dbReference type="ARBA" id="ARBA00022989"/>
    </source>
</evidence>
<gene>
    <name evidence="11" type="ORF">ABEB36_004045</name>
</gene>
<evidence type="ECO:0000256" key="1">
    <source>
        <dbReference type="ARBA" id="ARBA00004141"/>
    </source>
</evidence>
<keyword evidence="6 9" id="KW-0472">Membrane</keyword>
<evidence type="ECO:0000256" key="8">
    <source>
        <dbReference type="ARBA" id="ARBA00023224"/>
    </source>
</evidence>
<dbReference type="InterPro" id="IPR000276">
    <property type="entry name" value="GPCR_Rhodpsn"/>
</dbReference>
<feature type="transmembrane region" description="Helical" evidence="9">
    <location>
        <begin position="80"/>
        <end position="104"/>
    </location>
</feature>
<evidence type="ECO:0000256" key="9">
    <source>
        <dbReference type="SAM" id="Phobius"/>
    </source>
</evidence>
<keyword evidence="5" id="KW-0297">G-protein coupled receptor</keyword>
<proteinExistence type="inferred from homology"/>
<evidence type="ECO:0000313" key="12">
    <source>
        <dbReference type="Proteomes" id="UP001566132"/>
    </source>
</evidence>
<reference evidence="11 12" key="1">
    <citation type="submission" date="2024-05" db="EMBL/GenBank/DDBJ databases">
        <title>Genetic variation in Jamaican populations of the coffee berry borer (Hypothenemus hampei).</title>
        <authorList>
            <person name="Errbii M."/>
            <person name="Myrie A."/>
        </authorList>
    </citation>
    <scope>NUCLEOTIDE SEQUENCE [LARGE SCALE GENOMIC DNA]</scope>
    <source>
        <strain evidence="11">JA-Hopewell-2020-01-JO</strain>
        <tissue evidence="11">Whole body</tissue>
    </source>
</reference>
<dbReference type="GO" id="GO:0004930">
    <property type="term" value="F:G protein-coupled receptor activity"/>
    <property type="evidence" value="ECO:0007669"/>
    <property type="project" value="UniProtKB-KW"/>
</dbReference>
<dbReference type="PROSITE" id="PS50262">
    <property type="entry name" value="G_PROTEIN_RECEP_F1_2"/>
    <property type="match status" value="1"/>
</dbReference>
<feature type="transmembrane region" description="Helical" evidence="9">
    <location>
        <begin position="43"/>
        <end position="68"/>
    </location>
</feature>
<dbReference type="Proteomes" id="UP001566132">
    <property type="component" value="Unassembled WGS sequence"/>
</dbReference>
<dbReference type="GO" id="GO:0016020">
    <property type="term" value="C:membrane"/>
    <property type="evidence" value="ECO:0007669"/>
    <property type="project" value="UniProtKB-SubCell"/>
</dbReference>
<keyword evidence="7" id="KW-0675">Receptor</keyword>
<evidence type="ECO:0000256" key="6">
    <source>
        <dbReference type="ARBA" id="ARBA00023136"/>
    </source>
</evidence>
<feature type="transmembrane region" description="Helical" evidence="9">
    <location>
        <begin position="142"/>
        <end position="166"/>
    </location>
</feature>
<keyword evidence="12" id="KW-1185">Reference proteome</keyword>
<dbReference type="AlphaFoldDB" id="A0ABD1F1Z9"/>
<accession>A0ABD1F1Z9</accession>
<comment type="subcellular location">
    <subcellularLocation>
        <location evidence="1">Membrane</location>
        <topology evidence="1">Multi-pass membrane protein</topology>
    </subcellularLocation>
</comment>
<sequence>MNFTEIDFACADGVLNRTNITINPWPYIACFYGPQTQDLPMTILITVINGLIFVTGVLGNIAVCIVIIKQPTLHTATNYYLFNLAVSDVSLLIFGLPQDVMLYWHQYPWPFGEFFCKFRALVSESANYCDCGNNYMFCPYNITITVFVFFVAPILIILLSHFLFIFKANNFKILNSISRLIGCQRDKYSRHAFMYTAFCETLGYVNSKIFIFTSVSCEQLKFCAIRLCEH</sequence>
<dbReference type="PRINTS" id="PR00237">
    <property type="entry name" value="GPCRRHODOPSN"/>
</dbReference>
<keyword evidence="3 9" id="KW-0812">Transmembrane</keyword>
<dbReference type="SUPFAM" id="SSF81321">
    <property type="entry name" value="Family A G protein-coupled receptor-like"/>
    <property type="match status" value="1"/>
</dbReference>